<dbReference type="GO" id="GO:0030288">
    <property type="term" value="C:outer membrane-bounded periplasmic space"/>
    <property type="evidence" value="ECO:0007669"/>
    <property type="project" value="TreeGrafter"/>
</dbReference>
<reference evidence="2 3" key="1">
    <citation type="submission" date="2016-10" db="EMBL/GenBank/DDBJ databases">
        <authorList>
            <person name="de Groot N.N."/>
        </authorList>
    </citation>
    <scope>NUCLEOTIDE SEQUENCE [LARGE SCALE GENOMIC DNA]</scope>
    <source>
        <strain evidence="2 3">DSM 569</strain>
    </source>
</reference>
<name>A0A1G7H747_THETY</name>
<gene>
    <name evidence="2" type="ORF">SAMN04244560_00018</name>
</gene>
<dbReference type="GO" id="GO:0030435">
    <property type="term" value="P:sporulation resulting in formation of a cellular spore"/>
    <property type="evidence" value="ECO:0007669"/>
    <property type="project" value="InterPro"/>
</dbReference>
<protein>
    <submittedName>
        <fullName evidence="2">Stage II sporulation protein D</fullName>
    </submittedName>
</protein>
<dbReference type="AlphaFoldDB" id="A0A1G7H747"/>
<dbReference type="EMBL" id="FNBS01000001">
    <property type="protein sequence ID" value="SDE96191.1"/>
    <property type="molecule type" value="Genomic_DNA"/>
</dbReference>
<evidence type="ECO:0000313" key="3">
    <source>
        <dbReference type="Proteomes" id="UP000183404"/>
    </source>
</evidence>
<evidence type="ECO:0000313" key="2">
    <source>
        <dbReference type="EMBL" id="SDE96191.1"/>
    </source>
</evidence>
<feature type="domain" description="Sporulation stage II protein D amidase enhancer LytB N-terminal" evidence="1">
    <location>
        <begin position="206"/>
        <end position="296"/>
    </location>
</feature>
<dbReference type="NCBIfam" id="TIGR02669">
    <property type="entry name" value="SpoIID_LytB"/>
    <property type="match status" value="1"/>
</dbReference>
<dbReference type="InterPro" id="IPR013693">
    <property type="entry name" value="SpoIID/LytB_N"/>
</dbReference>
<proteinExistence type="predicted"/>
<dbReference type="PANTHER" id="PTHR30032:SF4">
    <property type="entry name" value="AMIDASE ENHANCER"/>
    <property type="match status" value="1"/>
</dbReference>
<sequence>MRLKKFIIGSIISVMILTLSPYPTVNADISIPKVIKVGLFYGQTAKSSYQLSSPGGFNFAYQDNTGNLINIFSTSMQNIQVAKDDNFYLMVGSYDNLDMVNADYDKIANQIPNAFIGFDGKYHVYIGPYLALPDLQSAYEIFSKNYTNISKVLPDKNILISNGTKNLFLFNMKDDLYVSKLNPDGMPLAIESKRYRGMFEFRRQQDSDMTAINVVPLEEYLYGVVPAEMPAWWNIEALKAQAVAARTYAAKNIGRYGKYGFDLTDDDKTQVYKGYDGESSSTNKAVDETKGVVAIYQGSLIDALYHSHSGGYTEDNNNYFSADVPYLKGVEDKYVFGYSSANDSWTVTYTKDQIKNLLLSKGQDIGDIVDVKVTEKSWTGRAITVTIYGTKGTFALKKGDIRSFFGLKSTMIDIKGDGSSEFEVYVTSSYSDSQKVSLNEINIQNNEGITRVSKDTLYVVGANGIKELKKTDKPSEVYTIKGSGYGHGVGLSQYGARGLADHGYNYIYILKYYYKGIEVYDTINNKTL</sequence>
<accession>A0A1G7H747</accession>
<dbReference type="PANTHER" id="PTHR30032">
    <property type="entry name" value="N-ACETYLMURAMOYL-L-ALANINE AMIDASE-RELATED"/>
    <property type="match status" value="1"/>
</dbReference>
<dbReference type="InterPro" id="IPR013486">
    <property type="entry name" value="SpoIID/LytB"/>
</dbReference>
<dbReference type="RefSeq" id="WP_004401831.1">
    <property type="nucleotide sequence ID" value="NZ_FNBS01000001.1"/>
</dbReference>
<dbReference type="Pfam" id="PF08486">
    <property type="entry name" value="SpoIID"/>
    <property type="match status" value="1"/>
</dbReference>
<organism evidence="2 3">
    <name type="scientific">Thermoanaerobacter thermohydrosulfuricus</name>
    <name type="common">Clostridium thermohydrosulfuricum</name>
    <dbReference type="NCBI Taxonomy" id="1516"/>
    <lineage>
        <taxon>Bacteria</taxon>
        <taxon>Bacillati</taxon>
        <taxon>Bacillota</taxon>
        <taxon>Clostridia</taxon>
        <taxon>Thermoanaerobacterales</taxon>
        <taxon>Thermoanaerobacteraceae</taxon>
        <taxon>Thermoanaerobacter</taxon>
    </lineage>
</organism>
<evidence type="ECO:0000259" key="1">
    <source>
        <dbReference type="Pfam" id="PF08486"/>
    </source>
</evidence>
<dbReference type="Proteomes" id="UP000183404">
    <property type="component" value="Unassembled WGS sequence"/>
</dbReference>
<dbReference type="InterPro" id="IPR051922">
    <property type="entry name" value="Bact_Sporulation_Assoc"/>
</dbReference>